<dbReference type="InterPro" id="IPR039315">
    <property type="entry name" value="CheW"/>
</dbReference>
<dbReference type="PANTHER" id="PTHR22617:SF23">
    <property type="entry name" value="CHEMOTAXIS PROTEIN CHEW"/>
    <property type="match status" value="1"/>
</dbReference>
<dbReference type="GO" id="GO:0007165">
    <property type="term" value="P:signal transduction"/>
    <property type="evidence" value="ECO:0007669"/>
    <property type="project" value="InterPro"/>
</dbReference>
<dbReference type="SMART" id="SM00260">
    <property type="entry name" value="CheW"/>
    <property type="match status" value="1"/>
</dbReference>
<dbReference type="PANTHER" id="PTHR22617">
    <property type="entry name" value="CHEMOTAXIS SENSOR HISTIDINE KINASE-RELATED"/>
    <property type="match status" value="1"/>
</dbReference>
<dbReference type="InterPro" id="IPR036061">
    <property type="entry name" value="CheW-like_dom_sf"/>
</dbReference>
<evidence type="ECO:0000313" key="3">
    <source>
        <dbReference type="Proteomes" id="UP000188993"/>
    </source>
</evidence>
<dbReference type="InterPro" id="IPR002545">
    <property type="entry name" value="CheW-lke_dom"/>
</dbReference>
<reference evidence="2 3" key="1">
    <citation type="journal article" date="2014" name="Int. J. Syst. Evol. Microbiol.">
        <title>Jeotgalibaca dankookensis gen. nov., sp. nov., a member of the family Carnobacteriaceae, isolated from seujeot (Korean traditional food).</title>
        <authorList>
            <person name="Lee D.G."/>
            <person name="Trujillo M.E."/>
            <person name="Kang H."/>
            <person name="Ahn T.Y."/>
        </authorList>
    </citation>
    <scope>NUCLEOTIDE SEQUENCE [LARGE SCALE GENOMIC DNA]</scope>
    <source>
        <strain evidence="2 3">EX-07</strain>
    </source>
</reference>
<accession>A0A1S6IRJ5</accession>
<organism evidence="2 3">
    <name type="scientific">Jeotgalibaca dankookensis</name>
    <dbReference type="NCBI Taxonomy" id="708126"/>
    <lineage>
        <taxon>Bacteria</taxon>
        <taxon>Bacillati</taxon>
        <taxon>Bacillota</taxon>
        <taxon>Bacilli</taxon>
        <taxon>Lactobacillales</taxon>
        <taxon>Carnobacteriaceae</taxon>
        <taxon>Jeotgalibaca</taxon>
    </lineage>
</organism>
<dbReference type="GO" id="GO:0006935">
    <property type="term" value="P:chemotaxis"/>
    <property type="evidence" value="ECO:0007669"/>
    <property type="project" value="InterPro"/>
</dbReference>
<dbReference type="Proteomes" id="UP000188993">
    <property type="component" value="Chromosome"/>
</dbReference>
<keyword evidence="3" id="KW-1185">Reference proteome</keyword>
<proteinExistence type="predicted"/>
<evidence type="ECO:0000259" key="1">
    <source>
        <dbReference type="PROSITE" id="PS50851"/>
    </source>
</evidence>
<dbReference type="PROSITE" id="PS50851">
    <property type="entry name" value="CHEW"/>
    <property type="match status" value="1"/>
</dbReference>
<dbReference type="Pfam" id="PF01584">
    <property type="entry name" value="CheW"/>
    <property type="match status" value="1"/>
</dbReference>
<evidence type="ECO:0000313" key="2">
    <source>
        <dbReference type="EMBL" id="AQS54172.1"/>
    </source>
</evidence>
<dbReference type="KEGG" id="jda:BW727_101848"/>
<name>A0A1S6IRJ5_9LACT</name>
<protein>
    <submittedName>
        <fullName evidence="2">Chemotaxis protein CheW</fullName>
    </submittedName>
</protein>
<feature type="domain" description="CheW-like" evidence="1">
    <location>
        <begin position="1"/>
        <end position="139"/>
    </location>
</feature>
<dbReference type="SUPFAM" id="SSF50341">
    <property type="entry name" value="CheW-like"/>
    <property type="match status" value="1"/>
</dbReference>
<dbReference type="RefSeq" id="WP_062467820.1">
    <property type="nucleotide sequence ID" value="NZ_BBYN01000003.1"/>
</dbReference>
<dbReference type="Gene3D" id="2.40.50.180">
    <property type="entry name" value="CheA-289, Domain 4"/>
    <property type="match status" value="1"/>
</dbReference>
<gene>
    <name evidence="2" type="primary">cheW_1</name>
    <name evidence="2" type="ORF">BW727_101848</name>
</gene>
<dbReference type="STRING" id="708126.BW727_101848"/>
<dbReference type="AlphaFoldDB" id="A0A1S6IRJ5"/>
<dbReference type="Gene3D" id="2.30.30.40">
    <property type="entry name" value="SH3 Domains"/>
    <property type="match status" value="1"/>
</dbReference>
<dbReference type="OrthoDB" id="9794382at2"/>
<dbReference type="GO" id="GO:0005829">
    <property type="term" value="C:cytosol"/>
    <property type="evidence" value="ECO:0007669"/>
    <property type="project" value="TreeGrafter"/>
</dbReference>
<dbReference type="EMBL" id="CP019728">
    <property type="protein sequence ID" value="AQS54172.1"/>
    <property type="molecule type" value="Genomic_DNA"/>
</dbReference>
<sequence length="148" mass="17413">MEKYINFVCNDQHFALSINQVEKILLFQQPARIPDTLDYVAGYYSYNEAPLPLIDMKKRLFEEKTVPDDQTKIMVVHWQGDKLGLIVEKITHVKEFQNDSENKDIEENSQISYLLETFHDQDGIILHIDIDKLFSEEGVKELHTLMRK</sequence>